<proteinExistence type="predicted"/>
<dbReference type="Proteomes" id="UP000008798">
    <property type="component" value="Chromosome"/>
</dbReference>
<dbReference type="EMBL" id="FP929038">
    <property type="protein sequence ID" value="CBK80744.1"/>
    <property type="molecule type" value="Genomic_DNA"/>
</dbReference>
<evidence type="ECO:0000313" key="3">
    <source>
        <dbReference type="Proteomes" id="UP000008798"/>
    </source>
</evidence>
<dbReference type="STRING" id="717962.CC1_20210"/>
<organism evidence="2 3">
    <name type="scientific">Coprococcus catus GD/7</name>
    <dbReference type="NCBI Taxonomy" id="717962"/>
    <lineage>
        <taxon>Bacteria</taxon>
        <taxon>Bacillati</taxon>
        <taxon>Bacillota</taxon>
        <taxon>Clostridia</taxon>
        <taxon>Lachnospirales</taxon>
        <taxon>Lachnospiraceae</taxon>
        <taxon>Coprococcus</taxon>
    </lineage>
</organism>
<dbReference type="PATRIC" id="fig|717962.3.peg.1923"/>
<name>D4J8S3_9FIRM</name>
<protein>
    <submittedName>
        <fullName evidence="2">Uncharacterized protein</fullName>
    </submittedName>
</protein>
<gene>
    <name evidence="2" type="ORF">CC1_20210</name>
</gene>
<sequence length="50" mass="5818">MKNRVCIFLCKCGFSFFFSSVIPEFGLYCFYIFLHPIADLLFTMGGNHIE</sequence>
<dbReference type="HOGENOM" id="CLU_3116769_0_0_9"/>
<evidence type="ECO:0000313" key="2">
    <source>
        <dbReference type="EMBL" id="CBK80744.1"/>
    </source>
</evidence>
<reference evidence="2 3" key="2">
    <citation type="submission" date="2010-03" db="EMBL/GenBank/DDBJ databases">
        <authorList>
            <person name="Pajon A."/>
        </authorList>
    </citation>
    <scope>NUCLEOTIDE SEQUENCE [LARGE SCALE GENOMIC DNA]</scope>
    <source>
        <strain evidence="2 3">GD/7</strain>
    </source>
</reference>
<evidence type="ECO:0000256" key="1">
    <source>
        <dbReference type="SAM" id="Phobius"/>
    </source>
</evidence>
<keyword evidence="1" id="KW-0812">Transmembrane</keyword>
<keyword evidence="1" id="KW-1133">Transmembrane helix</keyword>
<feature type="transmembrane region" description="Helical" evidence="1">
    <location>
        <begin position="12"/>
        <end position="34"/>
    </location>
</feature>
<reference evidence="2 3" key="1">
    <citation type="submission" date="2010-03" db="EMBL/GenBank/DDBJ databases">
        <title>The genome sequence of Coprococcus catus GD/7.</title>
        <authorList>
            <consortium name="metaHIT consortium -- http://www.metahit.eu/"/>
            <person name="Pajon A."/>
            <person name="Turner K."/>
            <person name="Parkhill J."/>
            <person name="Duncan S."/>
            <person name="Flint H."/>
        </authorList>
    </citation>
    <scope>NUCLEOTIDE SEQUENCE [LARGE SCALE GENOMIC DNA]</scope>
    <source>
        <strain evidence="2 3">GD/7</strain>
    </source>
</reference>
<keyword evidence="1" id="KW-0472">Membrane</keyword>
<dbReference type="KEGG" id="cct:CC1_20210"/>
<dbReference type="AlphaFoldDB" id="D4J8S3"/>
<accession>D4J8S3</accession>